<protein>
    <submittedName>
        <fullName evidence="2">Uncharacterized protein</fullName>
    </submittedName>
</protein>
<gene>
    <name evidence="2" type="ORF">M413DRAFT_32014</name>
</gene>
<proteinExistence type="predicted"/>
<dbReference type="OrthoDB" id="3067876at2759"/>
<feature type="compositionally biased region" description="Polar residues" evidence="1">
    <location>
        <begin position="177"/>
        <end position="195"/>
    </location>
</feature>
<sequence>MLLPCLGSDFLILALKQQTFTRLKIGNIGKFNDEFFAENFQRTYTFSAARTSALFMDDIPPAPFEAWEPMDFILPLSARQPTSTCLRRSASKWLSGAATDPSLERLHTTNKYLAKKLVYPPEAVTATIIPWKRLEYGDEQDTLREDFVDPGNMLRDKHGLPEKSEWYGFMQDERSHSLCSGSRGTRSTIPVPSNA</sequence>
<name>A0A0C3BHF0_HEBCY</name>
<dbReference type="Proteomes" id="UP000053424">
    <property type="component" value="Unassembled WGS sequence"/>
</dbReference>
<accession>A0A0C3BHF0</accession>
<dbReference type="AlphaFoldDB" id="A0A0C3BHF0"/>
<evidence type="ECO:0000256" key="1">
    <source>
        <dbReference type="SAM" id="MobiDB-lite"/>
    </source>
</evidence>
<reference evidence="2 3" key="1">
    <citation type="submission" date="2014-04" db="EMBL/GenBank/DDBJ databases">
        <authorList>
            <consortium name="DOE Joint Genome Institute"/>
            <person name="Kuo A."/>
            <person name="Gay G."/>
            <person name="Dore J."/>
            <person name="Kohler A."/>
            <person name="Nagy L.G."/>
            <person name="Floudas D."/>
            <person name="Copeland A."/>
            <person name="Barry K.W."/>
            <person name="Cichocki N."/>
            <person name="Veneault-Fourrey C."/>
            <person name="LaButti K."/>
            <person name="Lindquist E.A."/>
            <person name="Lipzen A."/>
            <person name="Lundell T."/>
            <person name="Morin E."/>
            <person name="Murat C."/>
            <person name="Sun H."/>
            <person name="Tunlid A."/>
            <person name="Henrissat B."/>
            <person name="Grigoriev I.V."/>
            <person name="Hibbett D.S."/>
            <person name="Martin F."/>
            <person name="Nordberg H.P."/>
            <person name="Cantor M.N."/>
            <person name="Hua S.X."/>
        </authorList>
    </citation>
    <scope>NUCLEOTIDE SEQUENCE [LARGE SCALE GENOMIC DNA]</scope>
    <source>
        <strain evidence="3">h7</strain>
    </source>
</reference>
<dbReference type="EMBL" id="KN831809">
    <property type="protein sequence ID" value="KIM36115.1"/>
    <property type="molecule type" value="Genomic_DNA"/>
</dbReference>
<reference evidence="3" key="2">
    <citation type="submission" date="2015-01" db="EMBL/GenBank/DDBJ databases">
        <title>Evolutionary Origins and Diversification of the Mycorrhizal Mutualists.</title>
        <authorList>
            <consortium name="DOE Joint Genome Institute"/>
            <consortium name="Mycorrhizal Genomics Consortium"/>
            <person name="Kohler A."/>
            <person name="Kuo A."/>
            <person name="Nagy L.G."/>
            <person name="Floudas D."/>
            <person name="Copeland A."/>
            <person name="Barry K.W."/>
            <person name="Cichocki N."/>
            <person name="Veneault-Fourrey C."/>
            <person name="LaButti K."/>
            <person name="Lindquist E.A."/>
            <person name="Lipzen A."/>
            <person name="Lundell T."/>
            <person name="Morin E."/>
            <person name="Murat C."/>
            <person name="Riley R."/>
            <person name="Ohm R."/>
            <person name="Sun H."/>
            <person name="Tunlid A."/>
            <person name="Henrissat B."/>
            <person name="Grigoriev I.V."/>
            <person name="Hibbett D.S."/>
            <person name="Martin F."/>
        </authorList>
    </citation>
    <scope>NUCLEOTIDE SEQUENCE [LARGE SCALE GENOMIC DNA]</scope>
    <source>
        <strain evidence="3">h7</strain>
    </source>
</reference>
<dbReference type="HOGENOM" id="CLU_1396481_0_0_1"/>
<feature type="region of interest" description="Disordered" evidence="1">
    <location>
        <begin position="175"/>
        <end position="195"/>
    </location>
</feature>
<evidence type="ECO:0000313" key="3">
    <source>
        <dbReference type="Proteomes" id="UP000053424"/>
    </source>
</evidence>
<evidence type="ECO:0000313" key="2">
    <source>
        <dbReference type="EMBL" id="KIM36115.1"/>
    </source>
</evidence>
<keyword evidence="3" id="KW-1185">Reference proteome</keyword>
<organism evidence="2 3">
    <name type="scientific">Hebeloma cylindrosporum</name>
    <dbReference type="NCBI Taxonomy" id="76867"/>
    <lineage>
        <taxon>Eukaryota</taxon>
        <taxon>Fungi</taxon>
        <taxon>Dikarya</taxon>
        <taxon>Basidiomycota</taxon>
        <taxon>Agaricomycotina</taxon>
        <taxon>Agaricomycetes</taxon>
        <taxon>Agaricomycetidae</taxon>
        <taxon>Agaricales</taxon>
        <taxon>Agaricineae</taxon>
        <taxon>Hymenogastraceae</taxon>
        <taxon>Hebeloma</taxon>
    </lineage>
</organism>